<name>A0A0S6W0I5_9BACT</name>
<feature type="active site" description="Nucleophile" evidence="4">
    <location>
        <position position="42"/>
    </location>
</feature>
<dbReference type="HOGENOM" id="CLU_047251_2_0_0"/>
<accession>A0A0S6W0I5</accession>
<dbReference type="InterPro" id="IPR016035">
    <property type="entry name" value="Acyl_Trfase/lysoPLipase"/>
</dbReference>
<reference evidence="6" key="1">
    <citation type="journal article" date="2015" name="PeerJ">
        <title>First genomic representation of candidate bacterial phylum KSB3 points to enhanced environmental sensing as a trigger of wastewater bulking.</title>
        <authorList>
            <person name="Sekiguchi Y."/>
            <person name="Ohashi A."/>
            <person name="Parks D.H."/>
            <person name="Yamauchi T."/>
            <person name="Tyson G.W."/>
            <person name="Hugenholtz P."/>
        </authorList>
    </citation>
    <scope>NUCLEOTIDE SEQUENCE [LARGE SCALE GENOMIC DNA]</scope>
</reference>
<dbReference type="Pfam" id="PF01734">
    <property type="entry name" value="Patatin"/>
    <property type="match status" value="1"/>
</dbReference>
<keyword evidence="2 4" id="KW-0442">Lipid degradation</keyword>
<dbReference type="InterPro" id="IPR050301">
    <property type="entry name" value="NTE"/>
</dbReference>
<evidence type="ECO:0000313" key="6">
    <source>
        <dbReference type="EMBL" id="GAK53165.1"/>
    </source>
</evidence>
<comment type="caution">
    <text evidence="4">Lacks conserved residue(s) required for the propagation of feature annotation.</text>
</comment>
<dbReference type="Gene3D" id="3.40.1090.10">
    <property type="entry name" value="Cytosolic phospholipase A2 catalytic domain"/>
    <property type="match status" value="1"/>
</dbReference>
<evidence type="ECO:0000256" key="1">
    <source>
        <dbReference type="ARBA" id="ARBA00022801"/>
    </source>
</evidence>
<evidence type="ECO:0000259" key="5">
    <source>
        <dbReference type="PROSITE" id="PS51635"/>
    </source>
</evidence>
<evidence type="ECO:0000256" key="2">
    <source>
        <dbReference type="ARBA" id="ARBA00022963"/>
    </source>
</evidence>
<sequence>MNARKKLGLALGSGSARGFAHIGILRVLREEGLPIDCIAGTSMGAIVGAVYAAGALPQAEAMLENFDWKNMAGLLDPQIPVSGVFGGRQIEKLLKTLLSDKRIEDFSIPFAAIAADVATGEEVMFTSGDAVKAVRASMSIPGIFTPVPHENRFLVDGGIVTPVPVRAARMLGADVVIAVNLAAEMSKRSYIKPPERDDDERSGFDASDMVNSLRAVETTLPPFLREAIQKGRDFLEKPAQAVEEWFDDKVERGREVLSERATFFSDWVKKDDDDIELPDMFRVIFNSINIMQGYLAEANFAQSPPDILLVPDLAEIRLVDFNKPQECIRKGEEIAREALPQIRAALAG</sequence>
<dbReference type="PANTHER" id="PTHR14226:SF76">
    <property type="entry name" value="NTE FAMILY PROTEIN RSSA"/>
    <property type="match status" value="1"/>
</dbReference>
<dbReference type="AlphaFoldDB" id="A0A0S6W0I5"/>
<dbReference type="SUPFAM" id="SSF52151">
    <property type="entry name" value="FabD/lysophospholipase-like"/>
    <property type="match status" value="1"/>
</dbReference>
<proteinExistence type="predicted"/>
<evidence type="ECO:0000313" key="7">
    <source>
        <dbReference type="Proteomes" id="UP000030700"/>
    </source>
</evidence>
<evidence type="ECO:0000256" key="4">
    <source>
        <dbReference type="PROSITE-ProRule" id="PRU01161"/>
    </source>
</evidence>
<keyword evidence="1 4" id="KW-0378">Hydrolase</keyword>
<dbReference type="PANTHER" id="PTHR14226">
    <property type="entry name" value="NEUROPATHY TARGET ESTERASE/SWISS CHEESE D.MELANOGASTER"/>
    <property type="match status" value="1"/>
</dbReference>
<feature type="domain" description="PNPLA" evidence="5">
    <location>
        <begin position="9"/>
        <end position="169"/>
    </location>
</feature>
<dbReference type="GO" id="GO:0016042">
    <property type="term" value="P:lipid catabolic process"/>
    <property type="evidence" value="ECO:0007669"/>
    <property type="project" value="UniProtKB-UniRule"/>
</dbReference>
<feature type="short sequence motif" description="DGA/G" evidence="4">
    <location>
        <begin position="156"/>
        <end position="158"/>
    </location>
</feature>
<dbReference type="Proteomes" id="UP000030700">
    <property type="component" value="Unassembled WGS sequence"/>
</dbReference>
<keyword evidence="3 4" id="KW-0443">Lipid metabolism</keyword>
<keyword evidence="7" id="KW-1185">Reference proteome</keyword>
<evidence type="ECO:0000256" key="3">
    <source>
        <dbReference type="ARBA" id="ARBA00023098"/>
    </source>
</evidence>
<feature type="active site" description="Proton acceptor" evidence="4">
    <location>
        <position position="156"/>
    </location>
</feature>
<dbReference type="STRING" id="1499966.U14_04425"/>
<dbReference type="EMBL" id="DF820459">
    <property type="protein sequence ID" value="GAK53165.1"/>
    <property type="molecule type" value="Genomic_DNA"/>
</dbReference>
<feature type="short sequence motif" description="GXSXG" evidence="4">
    <location>
        <begin position="40"/>
        <end position="44"/>
    </location>
</feature>
<protein>
    <submittedName>
        <fullName evidence="6">Patatin</fullName>
    </submittedName>
</protein>
<gene>
    <name evidence="6" type="ORF">U14_04425</name>
</gene>
<dbReference type="GO" id="GO:0016787">
    <property type="term" value="F:hydrolase activity"/>
    <property type="evidence" value="ECO:0007669"/>
    <property type="project" value="UniProtKB-UniRule"/>
</dbReference>
<dbReference type="PROSITE" id="PS51635">
    <property type="entry name" value="PNPLA"/>
    <property type="match status" value="1"/>
</dbReference>
<dbReference type="InterPro" id="IPR002641">
    <property type="entry name" value="PNPLA_dom"/>
</dbReference>
<organism evidence="6">
    <name type="scientific">Candidatus Moduliflexus flocculans</name>
    <dbReference type="NCBI Taxonomy" id="1499966"/>
    <lineage>
        <taxon>Bacteria</taxon>
        <taxon>Candidatus Moduliflexota</taxon>
        <taxon>Candidatus Moduliflexia</taxon>
        <taxon>Candidatus Moduliflexales</taxon>
        <taxon>Candidatus Moduliflexaceae</taxon>
    </lineage>
</organism>